<evidence type="ECO:0000259" key="2">
    <source>
        <dbReference type="Pfam" id="PF11467"/>
    </source>
</evidence>
<proteinExistence type="predicted"/>
<dbReference type="InterPro" id="IPR035441">
    <property type="entry name" value="TFIIS/LEDGF_dom_sf"/>
</dbReference>
<feature type="compositionally biased region" description="Basic and acidic residues" evidence="1">
    <location>
        <begin position="108"/>
        <end position="123"/>
    </location>
</feature>
<dbReference type="AlphaFoldDB" id="A0A9Q0EYT1"/>
<dbReference type="InterPro" id="IPR021567">
    <property type="entry name" value="LEDGF_IBD"/>
</dbReference>
<reference evidence="3" key="1">
    <citation type="submission" date="2022-07" db="EMBL/GenBank/DDBJ databases">
        <title>Chromosome-level genome of Muraenolepis orangiensis.</title>
        <authorList>
            <person name="Kim J."/>
        </authorList>
    </citation>
    <scope>NUCLEOTIDE SEQUENCE</scope>
    <source>
        <strain evidence="3">KU_S4_2022</strain>
        <tissue evidence="3">Muscle</tissue>
    </source>
</reference>
<feature type="compositionally biased region" description="Basic and acidic residues" evidence="1">
    <location>
        <begin position="131"/>
        <end position="144"/>
    </location>
</feature>
<feature type="non-terminal residue" evidence="3">
    <location>
        <position position="1"/>
    </location>
</feature>
<dbReference type="Gene3D" id="1.20.930.10">
    <property type="entry name" value="Conserved domain common to transcription factors TFIIS, elongin A, CRSP70"/>
    <property type="match status" value="1"/>
</dbReference>
<evidence type="ECO:0000313" key="4">
    <source>
        <dbReference type="Proteomes" id="UP001148018"/>
    </source>
</evidence>
<accession>A0A9Q0EYT1</accession>
<dbReference type="OrthoDB" id="62853at2759"/>
<evidence type="ECO:0000313" key="3">
    <source>
        <dbReference type="EMBL" id="KAJ3614058.1"/>
    </source>
</evidence>
<dbReference type="SUPFAM" id="SSF140576">
    <property type="entry name" value="HIV integrase-binding domain"/>
    <property type="match status" value="1"/>
</dbReference>
<feature type="region of interest" description="Disordered" evidence="1">
    <location>
        <begin position="1"/>
        <end position="23"/>
    </location>
</feature>
<protein>
    <recommendedName>
        <fullName evidence="2">Lens epithelium-derived growth factor integrase-binding domain-containing protein</fullName>
    </recommendedName>
</protein>
<name>A0A9Q0EYT1_9TELE</name>
<feature type="compositionally biased region" description="Basic and acidic residues" evidence="1">
    <location>
        <begin position="152"/>
        <end position="161"/>
    </location>
</feature>
<dbReference type="EMBL" id="JANIIK010000034">
    <property type="protein sequence ID" value="KAJ3614058.1"/>
    <property type="molecule type" value="Genomic_DNA"/>
</dbReference>
<dbReference type="Pfam" id="PF11467">
    <property type="entry name" value="LEDGF"/>
    <property type="match status" value="1"/>
</dbReference>
<feature type="domain" description="Lens epithelium-derived growth factor integrase-binding" evidence="2">
    <location>
        <begin position="20"/>
        <end position="103"/>
    </location>
</feature>
<comment type="caution">
    <text evidence="3">The sequence shown here is derived from an EMBL/GenBank/DDBJ whole genome shotgun (WGS) entry which is preliminary data.</text>
</comment>
<dbReference type="InterPro" id="IPR036218">
    <property type="entry name" value="HIVI-bd_sf"/>
</dbReference>
<organism evidence="3 4">
    <name type="scientific">Muraenolepis orangiensis</name>
    <name type="common">Patagonian moray cod</name>
    <dbReference type="NCBI Taxonomy" id="630683"/>
    <lineage>
        <taxon>Eukaryota</taxon>
        <taxon>Metazoa</taxon>
        <taxon>Chordata</taxon>
        <taxon>Craniata</taxon>
        <taxon>Vertebrata</taxon>
        <taxon>Euteleostomi</taxon>
        <taxon>Actinopterygii</taxon>
        <taxon>Neopterygii</taxon>
        <taxon>Teleostei</taxon>
        <taxon>Neoteleostei</taxon>
        <taxon>Acanthomorphata</taxon>
        <taxon>Zeiogadaria</taxon>
        <taxon>Gadariae</taxon>
        <taxon>Gadiformes</taxon>
        <taxon>Muraenolepidoidei</taxon>
        <taxon>Muraenolepididae</taxon>
        <taxon>Muraenolepis</taxon>
    </lineage>
</organism>
<sequence>EPEVKRKRQAKEDGSSGSEDEEDVRKCLEALDELGTLQVTTQHLQKHSELIATLKKIRRFKVSQDVMDKASMLYNKFKSMFLVGEGDSMISQVLNKSIAEQRQFEEAKKGALKRAEQAREQSADNKIPSGDLDKKDIEREKTDEETTLGEKSTGKSVEDST</sequence>
<evidence type="ECO:0000256" key="1">
    <source>
        <dbReference type="SAM" id="MobiDB-lite"/>
    </source>
</evidence>
<keyword evidence="4" id="KW-1185">Reference proteome</keyword>
<feature type="region of interest" description="Disordered" evidence="1">
    <location>
        <begin position="108"/>
        <end position="161"/>
    </location>
</feature>
<gene>
    <name evidence="3" type="ORF">NHX12_017635</name>
</gene>
<dbReference type="Proteomes" id="UP001148018">
    <property type="component" value="Unassembled WGS sequence"/>
</dbReference>